<dbReference type="PANTHER" id="PTHR42937">
    <property type="match status" value="1"/>
</dbReference>
<evidence type="ECO:0000313" key="5">
    <source>
        <dbReference type="Proteomes" id="UP001166004"/>
    </source>
</evidence>
<dbReference type="InterPro" id="IPR001926">
    <property type="entry name" value="TrpB-like_PALP"/>
</dbReference>
<dbReference type="InterPro" id="IPR036052">
    <property type="entry name" value="TrpB-like_PALP_sf"/>
</dbReference>
<dbReference type="Gene3D" id="3.40.50.1100">
    <property type="match status" value="2"/>
</dbReference>
<comment type="caution">
    <text evidence="4">The sequence shown here is derived from an EMBL/GenBank/DDBJ whole genome shotgun (WGS) entry which is preliminary data.</text>
</comment>
<comment type="cofactor">
    <cofactor evidence="1">
        <name>pyridoxal 5'-phosphate</name>
        <dbReference type="ChEBI" id="CHEBI:597326"/>
    </cofactor>
</comment>
<evidence type="ECO:0000259" key="3">
    <source>
        <dbReference type="Pfam" id="PF00291"/>
    </source>
</evidence>
<organism evidence="4 5">
    <name type="scientific">Pelagibacter ubique</name>
    <dbReference type="NCBI Taxonomy" id="198252"/>
    <lineage>
        <taxon>Bacteria</taxon>
        <taxon>Pseudomonadati</taxon>
        <taxon>Pseudomonadota</taxon>
        <taxon>Alphaproteobacteria</taxon>
        <taxon>Candidatus Pelagibacterales</taxon>
        <taxon>Candidatus Pelagibacteraceae</taxon>
        <taxon>Candidatus Pelagibacter</taxon>
    </lineage>
</organism>
<evidence type="ECO:0000256" key="1">
    <source>
        <dbReference type="ARBA" id="ARBA00001933"/>
    </source>
</evidence>
<evidence type="ECO:0000256" key="2">
    <source>
        <dbReference type="ARBA" id="ARBA00022898"/>
    </source>
</evidence>
<protein>
    <submittedName>
        <fullName evidence="4">Diaminopropionate ammonia-lyase</fullName>
    </submittedName>
</protein>
<sequence length="375" mass="41638">MKTILQKELWSISSFLENKNFLFDENKILNSLPKKDIDEAYSSISSWKDYSPTPLIELNKLSKELNLNKIFYKDESKRFDLKSFKALGGAYAVEKVTKGNKDIVVATATAGNHGRSVAWGAKRLGLKCKIFISEYVSDARGQAMADLSADVIKVKGNYEKSLIECIKQSTENNWQIVQDVAWQNYMLVPMYTMAGYTVMMKEIVDQIKNDKITHIILQAGVGGMAGAMIVGIARYLKNVPETIVVEPDSAACVMESIKTGKIEKIDIKRESLMGGMSCGEVSLVPWEILKNAVKFCISLPDDDIAKTMKLLGDSSFSEEKIIAGENSAPGVISLIASCLNDQIKERLKLNSKSNILVIGCEGDTDKEMYQKLINQ</sequence>
<keyword evidence="5" id="KW-1185">Reference proteome</keyword>
<feature type="domain" description="Tryptophan synthase beta chain-like PALP" evidence="3">
    <location>
        <begin position="50"/>
        <end position="360"/>
    </location>
</feature>
<dbReference type="SUPFAM" id="SSF53686">
    <property type="entry name" value="Tryptophan synthase beta subunit-like PLP-dependent enzymes"/>
    <property type="match status" value="1"/>
</dbReference>
<dbReference type="EMBL" id="LANA01000002">
    <property type="protein sequence ID" value="NMN67692.1"/>
    <property type="molecule type" value="Genomic_DNA"/>
</dbReference>
<reference evidence="4 5" key="1">
    <citation type="submission" date="2019-07" db="EMBL/GenBank/DDBJ databases">
        <title>SAR11 Genome Evolution.</title>
        <authorList>
            <person name="Giovannoni S."/>
        </authorList>
    </citation>
    <scope>NUCLEOTIDE SEQUENCE [LARGE SCALE GENOMIC DNA]</scope>
    <source>
        <strain evidence="4 5">HTCC9565</strain>
    </source>
</reference>
<dbReference type="Proteomes" id="UP001166004">
    <property type="component" value="Unassembled WGS sequence"/>
</dbReference>
<accession>A0ABX1T0Q2</accession>
<dbReference type="Pfam" id="PF00291">
    <property type="entry name" value="PALP"/>
    <property type="match status" value="1"/>
</dbReference>
<dbReference type="NCBIfam" id="NF006058">
    <property type="entry name" value="PRK08206.1"/>
    <property type="match status" value="1"/>
</dbReference>
<name>A0ABX1T0Q2_PELUQ</name>
<dbReference type="PANTHER" id="PTHR42937:SF1">
    <property type="entry name" value="DIAMINOPROPIONATE AMMONIA-LYASE"/>
    <property type="match status" value="1"/>
</dbReference>
<keyword evidence="2" id="KW-0663">Pyridoxal phosphate</keyword>
<gene>
    <name evidence="4" type="ORF">VP91_00008410</name>
</gene>
<proteinExistence type="predicted"/>
<evidence type="ECO:0000313" key="4">
    <source>
        <dbReference type="EMBL" id="NMN67692.1"/>
    </source>
</evidence>
<dbReference type="RefSeq" id="WP_169036200.1">
    <property type="nucleotide sequence ID" value="NZ_LANA01000002.1"/>
</dbReference>